<gene>
    <name evidence="1" type="ORF">MNB_SUP05-6-477</name>
</gene>
<protein>
    <submittedName>
        <fullName evidence="1">Uncharacterized protein</fullName>
    </submittedName>
</protein>
<name>A0A1W1DI68_9ZZZZ</name>
<organism evidence="1">
    <name type="scientific">hydrothermal vent metagenome</name>
    <dbReference type="NCBI Taxonomy" id="652676"/>
    <lineage>
        <taxon>unclassified sequences</taxon>
        <taxon>metagenomes</taxon>
        <taxon>ecological metagenomes</taxon>
    </lineage>
</organism>
<proteinExistence type="predicted"/>
<sequence length="47" mass="4887">MNTTLKLAALILVIIGLSSCGKMGELEPVKAEAVAMKISTITQVDIA</sequence>
<reference evidence="1" key="1">
    <citation type="submission" date="2016-10" db="EMBL/GenBank/DDBJ databases">
        <authorList>
            <person name="de Groot N.N."/>
        </authorList>
    </citation>
    <scope>NUCLEOTIDE SEQUENCE</scope>
</reference>
<dbReference type="AlphaFoldDB" id="A0A1W1DI68"/>
<accession>A0A1W1DI68</accession>
<dbReference type="EMBL" id="FPHV01000029">
    <property type="protein sequence ID" value="SFV81004.1"/>
    <property type="molecule type" value="Genomic_DNA"/>
</dbReference>
<evidence type="ECO:0000313" key="1">
    <source>
        <dbReference type="EMBL" id="SFV81004.1"/>
    </source>
</evidence>
<dbReference type="PROSITE" id="PS51257">
    <property type="entry name" value="PROKAR_LIPOPROTEIN"/>
    <property type="match status" value="1"/>
</dbReference>